<keyword evidence="4" id="KW-1185">Reference proteome</keyword>
<feature type="transmembrane region" description="Helical" evidence="2">
    <location>
        <begin position="9"/>
        <end position="27"/>
    </location>
</feature>
<reference evidence="3" key="2">
    <citation type="journal article" date="2022" name="Res Sq">
        <title>Comparative Genomics Reveals Insights into the Divergent Evolution of Astigmatic Mites and Household Pest Adaptations.</title>
        <authorList>
            <person name="Xiong Q."/>
            <person name="Wan A.T.-Y."/>
            <person name="Liu X.-Y."/>
            <person name="Fung C.S.-H."/>
            <person name="Xiao X."/>
            <person name="Malainual N."/>
            <person name="Hou J."/>
            <person name="Wang L."/>
            <person name="Wang M."/>
            <person name="Yang K."/>
            <person name="Cui Y."/>
            <person name="Leung E."/>
            <person name="Nong W."/>
            <person name="Shin S.-K."/>
            <person name="Au S."/>
            <person name="Jeong K.Y."/>
            <person name="Chew F.T."/>
            <person name="Hui J."/>
            <person name="Leung T.F."/>
            <person name="Tungtrongchitr A."/>
            <person name="Zhong N."/>
            <person name="Liu Z."/>
            <person name="Tsui S."/>
        </authorList>
    </citation>
    <scope>NUCLEOTIDE SEQUENCE</scope>
    <source>
        <strain evidence="3">Derf</strain>
        <tissue evidence="3">Whole organism</tissue>
    </source>
</reference>
<reference evidence="3" key="1">
    <citation type="submission" date="2013-05" db="EMBL/GenBank/DDBJ databases">
        <authorList>
            <person name="Yim A.K.Y."/>
            <person name="Chan T.F."/>
            <person name="Ji K.M."/>
            <person name="Liu X.Y."/>
            <person name="Zhou J.W."/>
            <person name="Li R.Q."/>
            <person name="Yang K.Y."/>
            <person name="Li J."/>
            <person name="Li M."/>
            <person name="Law P.T.W."/>
            <person name="Wu Y.L."/>
            <person name="Cai Z.L."/>
            <person name="Qin H."/>
            <person name="Bao Y."/>
            <person name="Leung R.K.K."/>
            <person name="Ng P.K.S."/>
            <person name="Zou J."/>
            <person name="Zhong X.J."/>
            <person name="Ran P.X."/>
            <person name="Zhong N.S."/>
            <person name="Liu Z.G."/>
            <person name="Tsui S.K.W."/>
        </authorList>
    </citation>
    <scope>NUCLEOTIDE SEQUENCE</scope>
    <source>
        <strain evidence="3">Derf</strain>
        <tissue evidence="3">Whole organism</tissue>
    </source>
</reference>
<keyword evidence="2" id="KW-0812">Transmembrane</keyword>
<evidence type="ECO:0000313" key="3">
    <source>
        <dbReference type="EMBL" id="KAH9522721.1"/>
    </source>
</evidence>
<gene>
    <name evidence="3" type="ORF">DERF_006285</name>
</gene>
<protein>
    <submittedName>
        <fullName evidence="3">Uncharacterized protein</fullName>
    </submittedName>
</protein>
<keyword evidence="2" id="KW-1133">Transmembrane helix</keyword>
<organism evidence="3 4">
    <name type="scientific">Dermatophagoides farinae</name>
    <name type="common">American house dust mite</name>
    <dbReference type="NCBI Taxonomy" id="6954"/>
    <lineage>
        <taxon>Eukaryota</taxon>
        <taxon>Metazoa</taxon>
        <taxon>Ecdysozoa</taxon>
        <taxon>Arthropoda</taxon>
        <taxon>Chelicerata</taxon>
        <taxon>Arachnida</taxon>
        <taxon>Acari</taxon>
        <taxon>Acariformes</taxon>
        <taxon>Sarcoptiformes</taxon>
        <taxon>Astigmata</taxon>
        <taxon>Psoroptidia</taxon>
        <taxon>Analgoidea</taxon>
        <taxon>Pyroglyphidae</taxon>
        <taxon>Dermatophagoidinae</taxon>
        <taxon>Dermatophagoides</taxon>
    </lineage>
</organism>
<accession>A0A922I5Y2</accession>
<evidence type="ECO:0000256" key="2">
    <source>
        <dbReference type="SAM" id="Phobius"/>
    </source>
</evidence>
<dbReference type="Proteomes" id="UP000790347">
    <property type="component" value="Unassembled WGS sequence"/>
</dbReference>
<name>A0A922I5Y2_DERFA</name>
<comment type="caution">
    <text evidence="3">The sequence shown here is derived from an EMBL/GenBank/DDBJ whole genome shotgun (WGS) entry which is preliminary data.</text>
</comment>
<evidence type="ECO:0000313" key="4">
    <source>
        <dbReference type="Proteomes" id="UP000790347"/>
    </source>
</evidence>
<proteinExistence type="predicted"/>
<sequence length="368" mass="43591">MNNNNHNHYYRTIIIILTLILMLIMQIKSSGEYNGKRTQRINDKKPKDETMKLLSTTKSININQHHHHHNHFTFDCNYHTISASNHRKDSNHENNTSENSKISHSTISTFTAEIGDDYDNNNNNNNQRMKNSEKNEQIITIPLSIGDRIHYKCSMIVDHLEQCEQQRQQRSSLSLIMFNEMKMKMKKSELFQNNFIIPNHCHSIRIILQWPRRIEQLNRTDNQKEAMIFENVTKTTHVTSNDIDYHSKIIDNDDVNFISDSVRTNFNNQQRIPFSSSTRMTISNRYDAWINITNFTIDHQGIYRMIFYRRKNLLLLPENIDSKNNGNSSNDNGDDDDDDDEHEIIYEHSFKLIAFSMYQLKILRKSIY</sequence>
<keyword evidence="2" id="KW-0472">Membrane</keyword>
<dbReference type="EMBL" id="ASGP02000002">
    <property type="protein sequence ID" value="KAH9522721.1"/>
    <property type="molecule type" value="Genomic_DNA"/>
</dbReference>
<dbReference type="AlphaFoldDB" id="A0A922I5Y2"/>
<feature type="region of interest" description="Disordered" evidence="1">
    <location>
        <begin position="320"/>
        <end position="340"/>
    </location>
</feature>
<evidence type="ECO:0000256" key="1">
    <source>
        <dbReference type="SAM" id="MobiDB-lite"/>
    </source>
</evidence>